<dbReference type="AlphaFoldDB" id="A0A915AY83"/>
<sequence>VTLVHHWRSVMVQRSINNCCLYSLIFILEDMSSMLQFYIIAGLLWLFVILCCNAHQVSILVADRPTKYRHRPFRSLSSLGGTQDSCSDAVEISHVSDVHFSHRYRNLPRPWVRTDLRAKLYKSNILYYNWQWMKSLRVRGLADITVDDVIWKLESSGCMFLAWGDAVRDAILGRNPTDIDGEAACTVQKMKDICVRTFGRPNCGDLSDNNFTRLIIGNPNSPVRRNELVADPLDVAQWNSTFTLPPTMWEYTANSIGLYDDQKGNVYLIDLTGRGVRDVCERKIAITAERGDWDVWMARDLHKLLRYYKLKAHGFRPASNDVRDFIVDRVKRFFTTKKMQDFYCKYVVKGTFIWRGHDDREVTPQSDDYTSSCLIAPIDTSTNLHMETIDELLKADFGEFYDWKIDSAISSMELRVLAADGDKEELKQTESERLQIAKQEDGLRKETKHEAKVLINEDIGITDGTSKNETSGALTTTTISDNEENSTVSVASEPSTRVASGDFPVSPKQSGEIDENTQRQIPFRILRGDERVASSEAELGRRDATDAKVLELSNEEIVINRGLSLSAFLANALVLWFVASMI</sequence>
<organism evidence="3 4">
    <name type="scientific">Parascaris univalens</name>
    <name type="common">Nematode worm</name>
    <dbReference type="NCBI Taxonomy" id="6257"/>
    <lineage>
        <taxon>Eukaryota</taxon>
        <taxon>Metazoa</taxon>
        <taxon>Ecdysozoa</taxon>
        <taxon>Nematoda</taxon>
        <taxon>Chromadorea</taxon>
        <taxon>Rhabditida</taxon>
        <taxon>Spirurina</taxon>
        <taxon>Ascaridomorpha</taxon>
        <taxon>Ascaridoidea</taxon>
        <taxon>Ascarididae</taxon>
        <taxon>Parascaris</taxon>
    </lineage>
</organism>
<evidence type="ECO:0000313" key="3">
    <source>
        <dbReference type="Proteomes" id="UP000887569"/>
    </source>
</evidence>
<keyword evidence="2" id="KW-0472">Membrane</keyword>
<keyword evidence="2" id="KW-0812">Transmembrane</keyword>
<evidence type="ECO:0000313" key="4">
    <source>
        <dbReference type="WBParaSite" id="PgR020_g029_t01"/>
    </source>
</evidence>
<dbReference type="Proteomes" id="UP000887569">
    <property type="component" value="Unplaced"/>
</dbReference>
<feature type="region of interest" description="Disordered" evidence="1">
    <location>
        <begin position="466"/>
        <end position="515"/>
    </location>
</feature>
<name>A0A915AY83_PARUN</name>
<dbReference type="WBParaSite" id="PgR020_g029_t01">
    <property type="protein sequence ID" value="PgR020_g029_t01"/>
    <property type="gene ID" value="PgR020_g029"/>
</dbReference>
<protein>
    <submittedName>
        <fullName evidence="4">Uncharacterized protein</fullName>
    </submittedName>
</protein>
<feature type="transmembrane region" description="Helical" evidence="2">
    <location>
        <begin position="37"/>
        <end position="62"/>
    </location>
</feature>
<evidence type="ECO:0000256" key="2">
    <source>
        <dbReference type="SAM" id="Phobius"/>
    </source>
</evidence>
<proteinExistence type="predicted"/>
<feature type="transmembrane region" description="Helical" evidence="2">
    <location>
        <begin position="558"/>
        <end position="579"/>
    </location>
</feature>
<keyword evidence="2" id="KW-1133">Transmembrane helix</keyword>
<keyword evidence="3" id="KW-1185">Reference proteome</keyword>
<accession>A0A915AY83</accession>
<feature type="compositionally biased region" description="Polar residues" evidence="1">
    <location>
        <begin position="466"/>
        <end position="498"/>
    </location>
</feature>
<evidence type="ECO:0000256" key="1">
    <source>
        <dbReference type="SAM" id="MobiDB-lite"/>
    </source>
</evidence>
<reference evidence="4" key="1">
    <citation type="submission" date="2022-11" db="UniProtKB">
        <authorList>
            <consortium name="WormBaseParasite"/>
        </authorList>
    </citation>
    <scope>IDENTIFICATION</scope>
</reference>